<dbReference type="EMBL" id="HG996472">
    <property type="protein sequence ID" value="CAG1832435.1"/>
    <property type="molecule type" value="Genomic_DNA"/>
</dbReference>
<gene>
    <name evidence="7" type="ORF">GSMUA_83550.1</name>
</gene>
<evidence type="ECO:0000313" key="9">
    <source>
        <dbReference type="Proteomes" id="UP000012960"/>
    </source>
</evidence>
<evidence type="ECO:0000313" key="8">
    <source>
        <dbReference type="EnsemblPlants" id="Ma08_p22770.1"/>
    </source>
</evidence>
<name>A0A804K9N8_MUSAM</name>
<dbReference type="InterPro" id="IPR000490">
    <property type="entry name" value="Glyco_hydro_17"/>
</dbReference>
<evidence type="ECO:0000313" key="7">
    <source>
        <dbReference type="EMBL" id="CAG1832435.1"/>
    </source>
</evidence>
<dbReference type="OrthoDB" id="941679at2759"/>
<proteinExistence type="inferred from homology"/>
<evidence type="ECO:0000256" key="4">
    <source>
        <dbReference type="RuleBase" id="RU004335"/>
    </source>
</evidence>
<dbReference type="Gramene" id="Ma08_t22770.1">
    <property type="protein sequence ID" value="Ma08_p22770.1"/>
    <property type="gene ID" value="Ma08_g22770"/>
</dbReference>
<dbReference type="Pfam" id="PF00332">
    <property type="entry name" value="Glyco_hydro_17"/>
    <property type="match status" value="1"/>
</dbReference>
<sequence>MVTRGALSIDGFALVVSVLVAVPTDTNLPVNSTSGEQSIGVCYGMLGDNLPPPSEVVSLYRSNNIGRMRLYSPNQAALQALRNSNIQVLMGVPNEDLQSLASDPSTASDWVQSNVVANWPSVTFRYIAVGNEVIPGDLARYYVLPAMRNIQSALSSVGLQDQIKVSTAVSTGVLGSSYPPSAGAFSSAAKTYLSPILQFLASNAAPLFVNVYPYFTYADNPSEVSLSSALFTAPGVVVQDGQFGYRNLFDAIVDAVHAAIEVEGSDVAIVVSESGWPSAGGTAASDSNAKTYNQNLIRHVGGGTPRRSGRAIETYLYEMFDENQKASGIEQKFGMFHPNKQPVYPISFS</sequence>
<dbReference type="InParanoid" id="A0A804K9N8"/>
<accession>A0A804K9N8</accession>
<dbReference type="PROSITE" id="PS00587">
    <property type="entry name" value="GLYCOSYL_HYDROL_F17"/>
    <property type="match status" value="1"/>
</dbReference>
<dbReference type="GO" id="GO:0042973">
    <property type="term" value="F:glucan endo-1,3-beta-D-glucosidase activity"/>
    <property type="evidence" value="ECO:0007669"/>
    <property type="project" value="UniProtKB-ARBA"/>
</dbReference>
<evidence type="ECO:0000256" key="3">
    <source>
        <dbReference type="ARBA" id="ARBA00023295"/>
    </source>
</evidence>
<keyword evidence="9" id="KW-1185">Reference proteome</keyword>
<dbReference type="FunCoup" id="A0A804K9N8">
    <property type="interactions" value="28"/>
</dbReference>
<evidence type="ECO:0000256" key="2">
    <source>
        <dbReference type="ARBA" id="ARBA00022801"/>
    </source>
</evidence>
<keyword evidence="2 5" id="KW-0378">Hydrolase</keyword>
<dbReference type="Proteomes" id="UP000012960">
    <property type="component" value="Unplaced"/>
</dbReference>
<organism evidence="8 9">
    <name type="scientific">Musa acuminata subsp. malaccensis</name>
    <name type="common">Wild banana</name>
    <name type="synonym">Musa malaccensis</name>
    <dbReference type="NCBI Taxonomy" id="214687"/>
    <lineage>
        <taxon>Eukaryota</taxon>
        <taxon>Viridiplantae</taxon>
        <taxon>Streptophyta</taxon>
        <taxon>Embryophyta</taxon>
        <taxon>Tracheophyta</taxon>
        <taxon>Spermatophyta</taxon>
        <taxon>Magnoliopsida</taxon>
        <taxon>Liliopsida</taxon>
        <taxon>Zingiberales</taxon>
        <taxon>Musaceae</taxon>
        <taxon>Musa</taxon>
    </lineage>
</organism>
<dbReference type="SUPFAM" id="SSF51445">
    <property type="entry name" value="(Trans)glycosidases"/>
    <property type="match status" value="1"/>
</dbReference>
<feature type="signal peptide" evidence="6">
    <location>
        <begin position="1"/>
        <end position="21"/>
    </location>
</feature>
<dbReference type="EnsemblPlants" id="Ma08_t22770.1">
    <property type="protein sequence ID" value="Ma08_p22770.1"/>
    <property type="gene ID" value="Ma08_g22770"/>
</dbReference>
<dbReference type="GO" id="GO:0005975">
    <property type="term" value="P:carbohydrate metabolic process"/>
    <property type="evidence" value="ECO:0007669"/>
    <property type="project" value="InterPro"/>
</dbReference>
<evidence type="ECO:0000256" key="6">
    <source>
        <dbReference type="SAM" id="SignalP"/>
    </source>
</evidence>
<dbReference type="FunFam" id="3.20.20.80:FF:000010">
    <property type="entry name" value="glucan endo-1,3-beta-glucosidase, basic"/>
    <property type="match status" value="1"/>
</dbReference>
<dbReference type="InterPro" id="IPR044965">
    <property type="entry name" value="Glyco_hydro_17_plant"/>
</dbReference>
<evidence type="ECO:0000256" key="5">
    <source>
        <dbReference type="RuleBase" id="RU004336"/>
    </source>
</evidence>
<comment type="similarity">
    <text evidence="1 4">Belongs to the glycosyl hydrolase 17 family.</text>
</comment>
<reference evidence="7" key="1">
    <citation type="submission" date="2021-03" db="EMBL/GenBank/DDBJ databases">
        <authorList>
            <consortium name="Genoscope - CEA"/>
            <person name="William W."/>
        </authorList>
    </citation>
    <scope>NUCLEOTIDE SEQUENCE</scope>
    <source>
        <strain evidence="7">Doubled-haploid Pahang</strain>
    </source>
</reference>
<dbReference type="KEGG" id="mus:103995338"/>
<dbReference type="OMA" id="ETYLYEM"/>
<dbReference type="Gene3D" id="3.20.20.80">
    <property type="entry name" value="Glycosidases"/>
    <property type="match status" value="1"/>
</dbReference>
<evidence type="ECO:0000256" key="1">
    <source>
        <dbReference type="ARBA" id="ARBA00008773"/>
    </source>
</evidence>
<protein>
    <submittedName>
        <fullName evidence="7">(wild Malaysian banana) hypothetical protein</fullName>
    </submittedName>
</protein>
<dbReference type="InterPro" id="IPR017853">
    <property type="entry name" value="GH"/>
</dbReference>
<dbReference type="PANTHER" id="PTHR32227">
    <property type="entry name" value="GLUCAN ENDO-1,3-BETA-GLUCOSIDASE BG1-RELATED-RELATED"/>
    <property type="match status" value="1"/>
</dbReference>
<feature type="chain" id="PRO_5036220087" evidence="6">
    <location>
        <begin position="22"/>
        <end position="349"/>
    </location>
</feature>
<dbReference type="AlphaFoldDB" id="A0A804K9N8"/>
<keyword evidence="6" id="KW-0732">Signal</keyword>
<reference evidence="8" key="2">
    <citation type="submission" date="2021-05" db="UniProtKB">
        <authorList>
            <consortium name="EnsemblPlants"/>
        </authorList>
    </citation>
    <scope>IDENTIFICATION</scope>
    <source>
        <strain evidence="8">subsp. malaccensis</strain>
    </source>
</reference>
<keyword evidence="3 5" id="KW-0326">Glycosidase</keyword>